<gene>
    <name evidence="1" type="ordered locus">Spiaf_0935</name>
</gene>
<dbReference type="RefSeq" id="WP_014455019.1">
    <property type="nucleotide sequence ID" value="NC_017098.1"/>
</dbReference>
<evidence type="ECO:0000313" key="2">
    <source>
        <dbReference type="Proteomes" id="UP000007383"/>
    </source>
</evidence>
<dbReference type="SUPFAM" id="SSF143744">
    <property type="entry name" value="GlcG-like"/>
    <property type="match status" value="1"/>
</dbReference>
<organism evidence="1 2">
    <name type="scientific">Spirochaeta africana (strain ATCC 700263 / DSM 8902 / Z-7692)</name>
    <dbReference type="NCBI Taxonomy" id="889378"/>
    <lineage>
        <taxon>Bacteria</taxon>
        <taxon>Pseudomonadati</taxon>
        <taxon>Spirochaetota</taxon>
        <taxon>Spirochaetia</taxon>
        <taxon>Spirochaetales</taxon>
        <taxon>Spirochaetaceae</taxon>
        <taxon>Spirochaeta</taxon>
    </lineage>
</organism>
<dbReference type="Proteomes" id="UP000007383">
    <property type="component" value="Chromosome"/>
</dbReference>
<dbReference type="EMBL" id="CP003282">
    <property type="protein sequence ID" value="AFG37024.1"/>
    <property type="molecule type" value="Genomic_DNA"/>
</dbReference>
<accession>H9UHN1</accession>
<sequence length="159" mass="17379">MSEILTRLQAEEDALVFSRFDETDVWVLGCLLADTARAGQAPVAIDISSPDRVLFHYACPGATPDNGYWIARKRRTVFRFGRSSLAVGEKLRQAGKTIEEKYLISEQEYAAHGGSFPVRVKNVGVVAAVTVSGLAQAEDHAMVVAALQQLQRQQNTADT</sequence>
<dbReference type="PATRIC" id="fig|889378.3.peg.937"/>
<dbReference type="InterPro" id="IPR005624">
    <property type="entry name" value="PduO/GlcC-like"/>
</dbReference>
<dbReference type="PANTHER" id="PTHR28255">
    <property type="match status" value="1"/>
</dbReference>
<dbReference type="eggNOG" id="COG4702">
    <property type="taxonomic scope" value="Bacteria"/>
</dbReference>
<dbReference type="Pfam" id="PF03928">
    <property type="entry name" value="HbpS-like"/>
    <property type="match status" value="1"/>
</dbReference>
<dbReference type="OrthoDB" id="9815315at2"/>
<dbReference type="InterPro" id="IPR038084">
    <property type="entry name" value="PduO/GlcC-like_sf"/>
</dbReference>
<dbReference type="AlphaFoldDB" id="H9UHN1"/>
<dbReference type="HOGENOM" id="CLU_101036_2_1_12"/>
<dbReference type="STRING" id="889378.Spiaf_0935"/>
<dbReference type="Gene3D" id="3.30.450.150">
    <property type="entry name" value="Haem-degrading domain"/>
    <property type="match status" value="1"/>
</dbReference>
<dbReference type="NCBIfam" id="NF002696">
    <property type="entry name" value="PRK02487.1-5"/>
    <property type="match status" value="1"/>
</dbReference>
<dbReference type="PIRSF" id="PIRSF008757">
    <property type="entry name" value="UCP008757"/>
    <property type="match status" value="1"/>
</dbReference>
<keyword evidence="2" id="KW-1185">Reference proteome</keyword>
<dbReference type="KEGG" id="sfc:Spiaf_0935"/>
<reference evidence="2" key="1">
    <citation type="journal article" date="2013" name="Stand. Genomic Sci.">
        <title>Complete genome sequence of the halophilic bacterium Spirochaeta africana type strain (Z-7692(T)) from the alkaline Lake Magadi in the East African Rift.</title>
        <authorList>
            <person name="Liolos K."/>
            <person name="Abt B."/>
            <person name="Scheuner C."/>
            <person name="Teshima H."/>
            <person name="Held B."/>
            <person name="Lapidus A."/>
            <person name="Nolan M."/>
            <person name="Lucas S."/>
            <person name="Deshpande S."/>
            <person name="Cheng J.F."/>
            <person name="Tapia R."/>
            <person name="Goodwin L.A."/>
            <person name="Pitluck S."/>
            <person name="Pagani I."/>
            <person name="Ivanova N."/>
            <person name="Mavromatis K."/>
            <person name="Mikhailova N."/>
            <person name="Huntemann M."/>
            <person name="Pati A."/>
            <person name="Chen A."/>
            <person name="Palaniappan K."/>
            <person name="Land M."/>
            <person name="Rohde M."/>
            <person name="Tindall B.J."/>
            <person name="Detter J.C."/>
            <person name="Goker M."/>
            <person name="Bristow J."/>
            <person name="Eisen J.A."/>
            <person name="Markowitz V."/>
            <person name="Hugenholtz P."/>
            <person name="Woyke T."/>
            <person name="Klenk H.P."/>
            <person name="Kyrpides N.C."/>
        </authorList>
    </citation>
    <scope>NUCLEOTIDE SEQUENCE</scope>
    <source>
        <strain evidence="2">ATCC 700263 / DSM 8902 / Z-7692</strain>
    </source>
</reference>
<dbReference type="InterPro" id="IPR010371">
    <property type="entry name" value="YBR137W-like"/>
</dbReference>
<name>H9UHN1_SPIAZ</name>
<dbReference type="PANTHER" id="PTHR28255:SF1">
    <property type="entry name" value="UPF0303 PROTEIN YBR137W"/>
    <property type="match status" value="1"/>
</dbReference>
<evidence type="ECO:0000313" key="1">
    <source>
        <dbReference type="EMBL" id="AFG37024.1"/>
    </source>
</evidence>
<proteinExistence type="predicted"/>
<protein>
    <submittedName>
        <fullName evidence="1">Uncharacterized protein</fullName>
    </submittedName>
</protein>